<sequence>MFFCQSALFIADIDGSAPRPVLLPGHLARRIVVQPPLLVAAARKLRQPCGTIVVAEYPLPARVFHLPQQVERPVTVARGLPHGSGVEGDFAFTVIAEGFCAAVGPDNRTQFLMRVIGTGAVLLNNCV</sequence>
<dbReference type="AlphaFoldDB" id="A0A376TLW6"/>
<organism evidence="1 2">
    <name type="scientific">Escherichia coli</name>
    <dbReference type="NCBI Taxonomy" id="562"/>
    <lineage>
        <taxon>Bacteria</taxon>
        <taxon>Pseudomonadati</taxon>
        <taxon>Pseudomonadota</taxon>
        <taxon>Gammaproteobacteria</taxon>
        <taxon>Enterobacterales</taxon>
        <taxon>Enterobacteriaceae</taxon>
        <taxon>Escherichia</taxon>
    </lineage>
</organism>
<evidence type="ECO:0000313" key="2">
    <source>
        <dbReference type="Proteomes" id="UP000254405"/>
    </source>
</evidence>
<accession>A0A376TLW6</accession>
<protein>
    <submittedName>
        <fullName evidence="1">Uncharacterized protein</fullName>
    </submittedName>
</protein>
<name>A0A376TLW6_ECOLX</name>
<evidence type="ECO:0000313" key="1">
    <source>
        <dbReference type="EMBL" id="STI77701.1"/>
    </source>
</evidence>
<proteinExistence type="predicted"/>
<gene>
    <name evidence="1" type="ORF">NCTC8985_03002</name>
</gene>
<dbReference type="Proteomes" id="UP000254405">
    <property type="component" value="Unassembled WGS sequence"/>
</dbReference>
<reference evidence="1 2" key="1">
    <citation type="submission" date="2018-06" db="EMBL/GenBank/DDBJ databases">
        <authorList>
            <consortium name="Pathogen Informatics"/>
            <person name="Doyle S."/>
        </authorList>
    </citation>
    <scope>NUCLEOTIDE SEQUENCE [LARGE SCALE GENOMIC DNA]</scope>
    <source>
        <strain evidence="1 2">NCTC8985</strain>
    </source>
</reference>
<dbReference type="EMBL" id="UGCO01000001">
    <property type="protein sequence ID" value="STI77701.1"/>
    <property type="molecule type" value="Genomic_DNA"/>
</dbReference>